<sequence>MERMDLMNALSANGLDLELASDDLKNNPDIVLEAVKQNGRALKFASKEVKNNPEVVREAVNQNGSALLYASVQMKTNTEIALVAVKKKGGALLYASDSVKGNPEIVLEAVKQNGTALMYASKELKNDPAVVLEAVRQAWGALDFASDRLKGDTKIVLEAVKQSGLALKFALDALKCDHDFILQCSKYDAQCLLYVSDELKDNPVFVQKAVHGNSKNQMYASSNIGSFSSVESISDISKQRAGSKGEDTKIDLKEEPAIIDADAFWRGHAAEVVQAIFRQKLAARAVQRKMKLQSSSGQATEEPTSNEMKKKNGSQFLSAVESAVAIAAPIVPDRKATWEQMLLEMLLKREESPKPHVMSYKSAEHMVKDQFVLPIPFSGRGTQLYCSFKTDYDIGFEATLLNNATGEKSTIVPHARIQSHKEPECFRRGPFNDIESGLVLLRWDNSYSYFRSKKLSYYITVQWDERPNVEEKIEIDRGEIDACMKELQNAESLRQIAHAKSENHKSELTELQDNLRQLQEKISMKTLSIVNSEEEGRVMDQRAERQRVNVKNVVLSMVVGAGWV</sequence>
<feature type="region of interest" description="Disordered" evidence="2">
    <location>
        <begin position="291"/>
        <end position="311"/>
    </location>
</feature>
<accession>A0A7S2FKH3</accession>
<keyword evidence="1" id="KW-0175">Coiled coil</keyword>
<feature type="domain" description="DUF4116" evidence="3">
    <location>
        <begin position="79"/>
        <end position="125"/>
    </location>
</feature>
<feature type="compositionally biased region" description="Polar residues" evidence="2">
    <location>
        <begin position="292"/>
        <end position="306"/>
    </location>
</feature>
<dbReference type="Gene3D" id="2.60.120.680">
    <property type="entry name" value="GOLD domain"/>
    <property type="match status" value="1"/>
</dbReference>
<feature type="domain" description="DUF4116" evidence="3">
    <location>
        <begin position="30"/>
        <end position="75"/>
    </location>
</feature>
<evidence type="ECO:0000256" key="2">
    <source>
        <dbReference type="SAM" id="MobiDB-lite"/>
    </source>
</evidence>
<evidence type="ECO:0000259" key="3">
    <source>
        <dbReference type="Pfam" id="PF13475"/>
    </source>
</evidence>
<dbReference type="InterPro" id="IPR036598">
    <property type="entry name" value="GOLD_dom_sf"/>
</dbReference>
<reference evidence="4" key="1">
    <citation type="submission" date="2021-01" db="EMBL/GenBank/DDBJ databases">
        <authorList>
            <person name="Corre E."/>
            <person name="Pelletier E."/>
            <person name="Niang G."/>
            <person name="Scheremetjew M."/>
            <person name="Finn R."/>
            <person name="Kale V."/>
            <person name="Holt S."/>
            <person name="Cochrane G."/>
            <person name="Meng A."/>
            <person name="Brown T."/>
            <person name="Cohen L."/>
        </authorList>
    </citation>
    <scope>NUCLEOTIDE SEQUENCE</scope>
    <source>
        <strain evidence="4">CCMP1381</strain>
    </source>
</reference>
<dbReference type="AlphaFoldDB" id="A0A7S2FKH3"/>
<evidence type="ECO:0000256" key="1">
    <source>
        <dbReference type="SAM" id="Coils"/>
    </source>
</evidence>
<dbReference type="EMBL" id="HBGS01015843">
    <property type="protein sequence ID" value="CAD9399765.1"/>
    <property type="molecule type" value="Transcribed_RNA"/>
</dbReference>
<protein>
    <recommendedName>
        <fullName evidence="3">DUF4116 domain-containing protein</fullName>
    </recommendedName>
</protein>
<dbReference type="Pfam" id="PF13475">
    <property type="entry name" value="DUF4116"/>
    <property type="match status" value="3"/>
</dbReference>
<organism evidence="4">
    <name type="scientific">Octactis speculum</name>
    <dbReference type="NCBI Taxonomy" id="3111310"/>
    <lineage>
        <taxon>Eukaryota</taxon>
        <taxon>Sar</taxon>
        <taxon>Stramenopiles</taxon>
        <taxon>Ochrophyta</taxon>
        <taxon>Dictyochophyceae</taxon>
        <taxon>Dictyochales</taxon>
        <taxon>Dictyochaceae</taxon>
        <taxon>Octactis</taxon>
    </lineage>
</organism>
<name>A0A7S2FKH3_9STRA</name>
<evidence type="ECO:0000313" key="4">
    <source>
        <dbReference type="EMBL" id="CAD9399765.1"/>
    </source>
</evidence>
<feature type="domain" description="DUF4116" evidence="3">
    <location>
        <begin position="130"/>
        <end position="175"/>
    </location>
</feature>
<proteinExistence type="predicted"/>
<feature type="coiled-coil region" evidence="1">
    <location>
        <begin position="494"/>
        <end position="535"/>
    </location>
</feature>
<dbReference type="SUPFAM" id="SSF101576">
    <property type="entry name" value="Supernatant protein factor (SPF), C-terminal domain"/>
    <property type="match status" value="1"/>
</dbReference>
<gene>
    <name evidence="4" type="ORF">DSPE1174_LOCUS8308</name>
</gene>
<dbReference type="InterPro" id="IPR025197">
    <property type="entry name" value="DUF4116"/>
</dbReference>